<feature type="transmembrane region" description="Helical" evidence="6">
    <location>
        <begin position="165"/>
        <end position="183"/>
    </location>
</feature>
<feature type="transmembrane region" description="Helical" evidence="6">
    <location>
        <begin position="35"/>
        <end position="54"/>
    </location>
</feature>
<dbReference type="GO" id="GO:0005886">
    <property type="term" value="C:plasma membrane"/>
    <property type="evidence" value="ECO:0007669"/>
    <property type="project" value="UniProtKB-SubCell"/>
</dbReference>
<feature type="transmembrane region" description="Helical" evidence="6">
    <location>
        <begin position="89"/>
        <end position="110"/>
    </location>
</feature>
<dbReference type="PANTHER" id="PTHR30482">
    <property type="entry name" value="HIGH-AFFINITY BRANCHED-CHAIN AMINO ACID TRANSPORT SYSTEM PERMEASE"/>
    <property type="match status" value="1"/>
</dbReference>
<dbReference type="EMBL" id="NOKA02000001">
    <property type="protein sequence ID" value="RDY33275.1"/>
    <property type="molecule type" value="Genomic_DNA"/>
</dbReference>
<keyword evidence="3 6" id="KW-0812">Transmembrane</keyword>
<comment type="subcellular location">
    <subcellularLocation>
        <location evidence="1">Cell membrane</location>
        <topology evidence="1">Multi-pass membrane protein</topology>
    </subcellularLocation>
</comment>
<evidence type="ECO:0000256" key="6">
    <source>
        <dbReference type="SAM" id="Phobius"/>
    </source>
</evidence>
<dbReference type="RefSeq" id="WP_094379788.1">
    <property type="nucleotide sequence ID" value="NZ_NOKA02000001.1"/>
</dbReference>
<dbReference type="InterPro" id="IPR001851">
    <property type="entry name" value="ABC_transp_permease"/>
</dbReference>
<feature type="transmembrane region" description="Helical" evidence="6">
    <location>
        <begin position="66"/>
        <end position="83"/>
    </location>
</feature>
<accession>A0A255I4R1</accession>
<dbReference type="Pfam" id="PF02653">
    <property type="entry name" value="BPD_transp_2"/>
    <property type="match status" value="1"/>
</dbReference>
<sequence>MRKFININKYFIVKFLAGLLAAIVLPLFIKTPFPLHVMILICIWAIMGMGWNFIGGYAGQVSNGHALFYGIGAYTCGIGVKNFGASPWVTMWIGVMISMGIAFVLGAPLLRLKGHYFALATMAMAECGRIIFLNWSYVGGATGIDFFDRSKPSWYTMQFTSKYPYYYIFLFFVALILLLTKGLDKSKFGYYLRAIKANENSAQSVGIHTAKYKLLAFMLSAGIVSLAGSLYANYLQYIDPTVVMPLNISMMICLVAVMGGIGTVIGPLVGAIVLTIISEYTRATFSYINGFDLFVYGVLVIIIVLYMPNGLISLFNKKQKNKILTPLEMERK</sequence>
<dbReference type="AlphaFoldDB" id="A0A255I4R1"/>
<reference evidence="8 9" key="1">
    <citation type="journal article" date="2017" name="Genome Announc.">
        <title>Draft Genome Sequence of a Sporulating and Motile Strain of Lachnotalea glycerini Isolated from Water in Quebec City, Canada.</title>
        <authorList>
            <person name="Maheux A.F."/>
            <person name="Boudreau D.K."/>
            <person name="Berube E."/>
            <person name="Boissinot M."/>
            <person name="Raymond F."/>
            <person name="Brodeur S."/>
            <person name="Corbeil J."/>
            <person name="Isabel S."/>
            <person name="Omar R.F."/>
            <person name="Bergeron M.G."/>
        </authorList>
    </citation>
    <scope>NUCLEOTIDE SEQUENCE [LARGE SCALE GENOMIC DNA]</scope>
    <source>
        <strain evidence="8 9">CCRI-19302</strain>
    </source>
</reference>
<reference evidence="7 10" key="2">
    <citation type="submission" date="2018-05" db="EMBL/GenBank/DDBJ databases">
        <title>Genomic Encyclopedia of Type Strains, Phase IV (KMG-IV): sequencing the most valuable type-strain genomes for metagenomic binning, comparative biology and taxonomic classification.</title>
        <authorList>
            <person name="Goeker M."/>
        </authorList>
    </citation>
    <scope>NUCLEOTIDE SEQUENCE [LARGE SCALE GENOMIC DNA]</scope>
    <source>
        <strain evidence="7 10">DSM 28816</strain>
    </source>
</reference>
<evidence type="ECO:0000313" key="10">
    <source>
        <dbReference type="Proteomes" id="UP000247523"/>
    </source>
</evidence>
<dbReference type="CDD" id="cd06581">
    <property type="entry name" value="TM_PBP1_LivM_like"/>
    <property type="match status" value="1"/>
</dbReference>
<organism evidence="7 10">
    <name type="scientific">Lachnotalea glycerini</name>
    <dbReference type="NCBI Taxonomy" id="1763509"/>
    <lineage>
        <taxon>Bacteria</taxon>
        <taxon>Bacillati</taxon>
        <taxon>Bacillota</taxon>
        <taxon>Clostridia</taxon>
        <taxon>Lachnospirales</taxon>
        <taxon>Lachnospiraceae</taxon>
        <taxon>Lachnotalea</taxon>
    </lineage>
</organism>
<evidence type="ECO:0000256" key="1">
    <source>
        <dbReference type="ARBA" id="ARBA00004651"/>
    </source>
</evidence>
<feature type="transmembrane region" description="Helical" evidence="6">
    <location>
        <begin position="214"/>
        <end position="234"/>
    </location>
</feature>
<feature type="transmembrane region" description="Helical" evidence="6">
    <location>
        <begin position="12"/>
        <end position="29"/>
    </location>
</feature>
<dbReference type="InterPro" id="IPR043428">
    <property type="entry name" value="LivM-like"/>
</dbReference>
<keyword evidence="9" id="KW-1185">Reference proteome</keyword>
<reference evidence="8" key="3">
    <citation type="submission" date="2018-07" db="EMBL/GenBank/DDBJ databases">
        <authorList>
            <person name="Quirk P.G."/>
            <person name="Krulwich T.A."/>
        </authorList>
    </citation>
    <scope>NUCLEOTIDE SEQUENCE</scope>
    <source>
        <strain evidence="8">CCRI-19302</strain>
    </source>
</reference>
<feature type="transmembrane region" description="Helical" evidence="6">
    <location>
        <begin position="246"/>
        <end position="274"/>
    </location>
</feature>
<evidence type="ECO:0000313" key="7">
    <source>
        <dbReference type="EMBL" id="PXV95677.1"/>
    </source>
</evidence>
<dbReference type="EMBL" id="QICS01000001">
    <property type="protein sequence ID" value="PXV95677.1"/>
    <property type="molecule type" value="Genomic_DNA"/>
</dbReference>
<keyword evidence="5 6" id="KW-0472">Membrane</keyword>
<keyword evidence="4 6" id="KW-1133">Transmembrane helix</keyword>
<evidence type="ECO:0000256" key="2">
    <source>
        <dbReference type="ARBA" id="ARBA00022475"/>
    </source>
</evidence>
<comment type="caution">
    <text evidence="7">The sequence shown here is derived from an EMBL/GenBank/DDBJ whole genome shotgun (WGS) entry which is preliminary data.</text>
</comment>
<gene>
    <name evidence="7" type="ORF">C8E03_101307</name>
    <name evidence="8" type="ORF">CG710_001765</name>
</gene>
<name>A0A255I4R1_9FIRM</name>
<evidence type="ECO:0000256" key="5">
    <source>
        <dbReference type="ARBA" id="ARBA00023136"/>
    </source>
</evidence>
<keyword evidence="2" id="KW-1003">Cell membrane</keyword>
<feature type="transmembrane region" description="Helical" evidence="6">
    <location>
        <begin position="286"/>
        <end position="307"/>
    </location>
</feature>
<evidence type="ECO:0000256" key="3">
    <source>
        <dbReference type="ARBA" id="ARBA00022692"/>
    </source>
</evidence>
<dbReference type="PANTHER" id="PTHR30482:SF10">
    <property type="entry name" value="HIGH-AFFINITY BRANCHED-CHAIN AMINO ACID TRANSPORT PROTEIN BRAE"/>
    <property type="match status" value="1"/>
</dbReference>
<protein>
    <submittedName>
        <fullName evidence="7">Amino acid/amide ABC transporter membrane protein 2 (HAAT family)</fullName>
    </submittedName>
    <submittedName>
        <fullName evidence="8">Branched-chain amino acid ABC transporter permease</fullName>
    </submittedName>
</protein>
<evidence type="ECO:0000256" key="4">
    <source>
        <dbReference type="ARBA" id="ARBA00022989"/>
    </source>
</evidence>
<evidence type="ECO:0000313" key="9">
    <source>
        <dbReference type="Proteomes" id="UP000216411"/>
    </source>
</evidence>
<dbReference type="GO" id="GO:0015658">
    <property type="term" value="F:branched-chain amino acid transmembrane transporter activity"/>
    <property type="evidence" value="ECO:0007669"/>
    <property type="project" value="InterPro"/>
</dbReference>
<evidence type="ECO:0000313" key="8">
    <source>
        <dbReference type="EMBL" id="RDY33275.1"/>
    </source>
</evidence>
<dbReference type="OrthoDB" id="9789927at2"/>
<dbReference type="Proteomes" id="UP000247523">
    <property type="component" value="Unassembled WGS sequence"/>
</dbReference>
<dbReference type="Proteomes" id="UP000216411">
    <property type="component" value="Unassembled WGS sequence"/>
</dbReference>
<proteinExistence type="predicted"/>